<dbReference type="SUPFAM" id="SSF52058">
    <property type="entry name" value="L domain-like"/>
    <property type="match status" value="1"/>
</dbReference>
<dbReference type="HOGENOM" id="CLU_028334_0_0_10"/>
<dbReference type="PANTHER" id="PTHR45661">
    <property type="entry name" value="SURFACE ANTIGEN"/>
    <property type="match status" value="1"/>
</dbReference>
<proteinExistence type="predicted"/>
<dbReference type="PANTHER" id="PTHR45661:SF3">
    <property type="entry name" value="IG-LIKE DOMAIN-CONTAINING PROTEIN"/>
    <property type="match status" value="1"/>
</dbReference>
<keyword evidence="1" id="KW-0732">Signal</keyword>
<dbReference type="RefSeq" id="WP_023926639.1">
    <property type="nucleotide sequence ID" value="NZ_KI669439.1"/>
</dbReference>
<accession>V8C761</accession>
<protein>
    <recommendedName>
        <fullName evidence="4">Leucine-rich repeat domain-containing protein</fullName>
    </recommendedName>
</protein>
<dbReference type="PATRIC" id="fig|1073366.3.peg.2702"/>
<organism evidence="2 3">
    <name type="scientific">Prevotella nigrescens CC14M</name>
    <dbReference type="NCBI Taxonomy" id="1073366"/>
    <lineage>
        <taxon>Bacteria</taxon>
        <taxon>Pseudomonadati</taxon>
        <taxon>Bacteroidota</taxon>
        <taxon>Bacteroidia</taxon>
        <taxon>Bacteroidales</taxon>
        <taxon>Prevotellaceae</taxon>
        <taxon>Prevotella</taxon>
    </lineage>
</organism>
<evidence type="ECO:0008006" key="4">
    <source>
        <dbReference type="Google" id="ProtNLM"/>
    </source>
</evidence>
<dbReference type="InterPro" id="IPR032675">
    <property type="entry name" value="LRR_dom_sf"/>
</dbReference>
<dbReference type="AlphaFoldDB" id="V8C761"/>
<evidence type="ECO:0000256" key="1">
    <source>
        <dbReference type="SAM" id="SignalP"/>
    </source>
</evidence>
<reference evidence="2 3" key="1">
    <citation type="submission" date="2013-10" db="EMBL/GenBank/DDBJ databases">
        <title>The Genome Sequence of Prevotella nigrescens CC14M.</title>
        <authorList>
            <consortium name="The Broad Institute Genomics Platform"/>
            <person name="Earl A."/>
            <person name="Allen-Vercoe E."/>
            <person name="Daigneault M."/>
            <person name="Young S.K."/>
            <person name="Zeng Q."/>
            <person name="Gargeya S."/>
            <person name="Fitzgerald M."/>
            <person name="Abouelleil A."/>
            <person name="Alvarado L."/>
            <person name="Chapman S.B."/>
            <person name="Gainer-Dewar J."/>
            <person name="Goldberg J."/>
            <person name="Griggs A."/>
            <person name="Gujja S."/>
            <person name="Hansen M."/>
            <person name="Howarth C."/>
            <person name="Imamovic A."/>
            <person name="Ireland A."/>
            <person name="Larimer J."/>
            <person name="McCowan C."/>
            <person name="Murphy C."/>
            <person name="Pearson M."/>
            <person name="Poon T.W."/>
            <person name="Priest M."/>
            <person name="Roberts A."/>
            <person name="Saif S."/>
            <person name="Shea T."/>
            <person name="Sykes S."/>
            <person name="Wortman J."/>
            <person name="Nusbaum C."/>
            <person name="Birren B."/>
        </authorList>
    </citation>
    <scope>NUCLEOTIDE SEQUENCE [LARGE SCALE GENOMIC DNA]</scope>
    <source>
        <strain evidence="2 3">CC14M</strain>
    </source>
</reference>
<feature type="signal peptide" evidence="1">
    <location>
        <begin position="1"/>
        <end position="20"/>
    </location>
</feature>
<dbReference type="InterPro" id="IPR053139">
    <property type="entry name" value="Surface_bspA-like"/>
</dbReference>
<dbReference type="EMBL" id="AZJH01000052">
    <property type="protein sequence ID" value="ETD22571.1"/>
    <property type="molecule type" value="Genomic_DNA"/>
</dbReference>
<keyword evidence="3" id="KW-1185">Reference proteome</keyword>
<dbReference type="Proteomes" id="UP000018727">
    <property type="component" value="Unassembled WGS sequence"/>
</dbReference>
<sequence>MRKTLPIIAFLLSVALQICAQQKNYDFKEGKLFYKITDATKQYVQVTTEMDELVEATGTLYNNPIEGDITIPANINHQGKQYTVTGIADNSFGGCNKVTSVSIPASVTEFGEQVFLSCTGMKYITVDKDNSVLKDIDGVLFDKNGDKLIAYPNMRAPNYDIPEGTVEIGAASFFMCNKIKTINFPSTLKKIGMLAFGHCIKMHEVTVPDNITDLGDFSFYNCTGLEKATIKANITELKRYMFSRCTALKNVVLPSTIEVIQTWAFGSCAAIKNIKLPDNLKAIEAEAFNGCETLSEITLPASLEQIGMYTFDGCKQLKSITCLRNTPLTGAAMGAGVFESVDKVVCELKVPKGHRTEYAEAEQWKDFTRISEHDLSSISTLISQGSNTQATIFTINGQRLPNNIQPSHGIYIVNGKKVCVK</sequence>
<dbReference type="Gene3D" id="3.80.10.10">
    <property type="entry name" value="Ribonuclease Inhibitor"/>
    <property type="match status" value="2"/>
</dbReference>
<evidence type="ECO:0000313" key="3">
    <source>
        <dbReference type="Proteomes" id="UP000018727"/>
    </source>
</evidence>
<comment type="caution">
    <text evidence="2">The sequence shown here is derived from an EMBL/GenBank/DDBJ whole genome shotgun (WGS) entry which is preliminary data.</text>
</comment>
<evidence type="ECO:0000313" key="2">
    <source>
        <dbReference type="EMBL" id="ETD22571.1"/>
    </source>
</evidence>
<feature type="chain" id="PRO_5004767262" description="Leucine-rich repeat domain-containing protein" evidence="1">
    <location>
        <begin position="21"/>
        <end position="421"/>
    </location>
</feature>
<gene>
    <name evidence="2" type="ORF">HMPREF1173_02636</name>
</gene>
<dbReference type="InterPro" id="IPR026906">
    <property type="entry name" value="LRR_5"/>
</dbReference>
<name>V8C761_9BACT</name>
<dbReference type="OrthoDB" id="1073786at2"/>
<dbReference type="Pfam" id="PF13306">
    <property type="entry name" value="LRR_5"/>
    <property type="match status" value="2"/>
</dbReference>